<keyword evidence="3" id="KW-1185">Reference proteome</keyword>
<organism evidence="2 3">
    <name type="scientific">Moorena producens 3L</name>
    <dbReference type="NCBI Taxonomy" id="489825"/>
    <lineage>
        <taxon>Bacteria</taxon>
        <taxon>Bacillati</taxon>
        <taxon>Cyanobacteriota</taxon>
        <taxon>Cyanophyceae</taxon>
        <taxon>Coleofasciculales</taxon>
        <taxon>Coleofasciculaceae</taxon>
        <taxon>Moorena</taxon>
    </lineage>
</organism>
<dbReference type="InterPro" id="IPR007210">
    <property type="entry name" value="ABC_Gly_betaine_transp_sub-bd"/>
</dbReference>
<dbReference type="Proteomes" id="UP000003959">
    <property type="component" value="Unassembled WGS sequence"/>
</dbReference>
<feature type="domain" description="ABC-type glycine betaine transport system substrate-binding" evidence="1">
    <location>
        <begin position="43"/>
        <end position="329"/>
    </location>
</feature>
<dbReference type="SUPFAM" id="SSF53850">
    <property type="entry name" value="Periplasmic binding protein-like II"/>
    <property type="match status" value="1"/>
</dbReference>
<dbReference type="OrthoDB" id="9787902at2"/>
<dbReference type="Pfam" id="PF04069">
    <property type="entry name" value="OpuAC"/>
    <property type="match status" value="1"/>
</dbReference>
<dbReference type="Gene3D" id="3.40.190.100">
    <property type="entry name" value="Glycine betaine-binding periplasmic protein, domain 2"/>
    <property type="match status" value="1"/>
</dbReference>
<dbReference type="GO" id="GO:0043190">
    <property type="term" value="C:ATP-binding cassette (ABC) transporter complex"/>
    <property type="evidence" value="ECO:0007669"/>
    <property type="project" value="InterPro"/>
</dbReference>
<dbReference type="NCBIfam" id="NF008334">
    <property type="entry name" value="PRK11119.1"/>
    <property type="match status" value="1"/>
</dbReference>
<dbReference type="PROSITE" id="PS51257">
    <property type="entry name" value="PROKAR_LIPOPROTEIN"/>
    <property type="match status" value="1"/>
</dbReference>
<evidence type="ECO:0000259" key="1">
    <source>
        <dbReference type="Pfam" id="PF04069"/>
    </source>
</evidence>
<dbReference type="eggNOG" id="COG2113">
    <property type="taxonomic scope" value="Bacteria"/>
</dbReference>
<name>F4XZD3_9CYAN</name>
<dbReference type="GO" id="GO:0022857">
    <property type="term" value="F:transmembrane transporter activity"/>
    <property type="evidence" value="ECO:0007669"/>
    <property type="project" value="InterPro"/>
</dbReference>
<protein>
    <submittedName>
        <fullName evidence="2">ABC-type proline/glycine betaine transport system, periplasmic component</fullName>
    </submittedName>
</protein>
<dbReference type="Gene3D" id="3.40.190.10">
    <property type="entry name" value="Periplasmic binding protein-like II"/>
    <property type="match status" value="1"/>
</dbReference>
<dbReference type="EMBL" id="GL890963">
    <property type="protein sequence ID" value="EGJ30053.1"/>
    <property type="molecule type" value="Genomic_DNA"/>
</dbReference>
<sequence length="349" mass="39710">MIKTLGEDLMKRQVRQLTLGMTLIALLLGSVACESTSSVKKTKVRSAHSNWVEEQFQTQIVNIGLEKLGYEIEEPKEITYPVIYVSVANGDLDYSTINYEISHLEFFKNAGGTKKIERVGVITPDVIQGYQIDKKTAEKYNITNLEQFKDPKIAKLFDTDGNGKANLIGCDPGWFCEVIIDHHLKAYGLEDTVEHTRGQYIVLLADLMTRYKQGESVIYYAQNPHWISTILKPDQDIIWLEVPFTSLPESQKDLTEKDTSVDGKNLGFTVDRQRIVANKKFLAANPVAKRWFELVQIPVEDINVESLKIKEGESSPEDIRRHAKEWVEKNQELFDNWIEEAKKAGGDSI</sequence>
<proteinExistence type="predicted"/>
<gene>
    <name evidence="2" type="ORF">LYNGBM3L_57250</name>
</gene>
<accession>F4XZD3</accession>
<evidence type="ECO:0000313" key="2">
    <source>
        <dbReference type="EMBL" id="EGJ30053.1"/>
    </source>
</evidence>
<dbReference type="CDD" id="cd13638">
    <property type="entry name" value="PBP2_EcProx_like"/>
    <property type="match status" value="1"/>
</dbReference>
<dbReference type="AlphaFoldDB" id="F4XZD3"/>
<dbReference type="HOGENOM" id="CLU_070055_0_0_3"/>
<reference evidence="3" key="1">
    <citation type="journal article" date="2011" name="Proc. Natl. Acad. Sci. U.S.A.">
        <title>Genomic insights into the physiology and ecology of the marine filamentous cyanobacterium Lyngbya majuscula.</title>
        <authorList>
            <person name="Jones A.C."/>
            <person name="Monroe E.A."/>
            <person name="Podell S."/>
            <person name="Hess W.R."/>
            <person name="Klages S."/>
            <person name="Esquenazi E."/>
            <person name="Niessen S."/>
            <person name="Hoover H."/>
            <person name="Rothmann M."/>
            <person name="Lasken R.S."/>
            <person name="Yates J.R.III."/>
            <person name="Reinhardt R."/>
            <person name="Kube M."/>
            <person name="Burkart M.D."/>
            <person name="Allen E.E."/>
            <person name="Dorrestein P.C."/>
            <person name="Gerwick W.H."/>
            <person name="Gerwick L."/>
        </authorList>
    </citation>
    <scope>NUCLEOTIDE SEQUENCE [LARGE SCALE GENOMIC DNA]</scope>
    <source>
        <strain evidence="3">3L</strain>
    </source>
</reference>
<evidence type="ECO:0000313" key="3">
    <source>
        <dbReference type="Proteomes" id="UP000003959"/>
    </source>
</evidence>